<dbReference type="Proteomes" id="UP000606935">
    <property type="component" value="Unassembled WGS sequence"/>
</dbReference>
<feature type="binding site" evidence="12">
    <location>
        <position position="33"/>
    </location>
    <ligand>
        <name>[4Fe-4S] cluster</name>
        <dbReference type="ChEBI" id="CHEBI:49883"/>
        <label>1</label>
        <note>4Fe-4S-S-AdoMet</note>
    </ligand>
</feature>
<feature type="binding site" evidence="12">
    <location>
        <position position="32"/>
    </location>
    <ligand>
        <name>S-adenosyl-L-methionine</name>
        <dbReference type="ChEBI" id="CHEBI:59789"/>
    </ligand>
</feature>
<evidence type="ECO:0000256" key="8">
    <source>
        <dbReference type="ARBA" id="ARBA00023134"/>
    </source>
</evidence>
<dbReference type="SMART" id="SM00729">
    <property type="entry name" value="Elp3"/>
    <property type="match status" value="1"/>
</dbReference>
<keyword evidence="8 12" id="KW-0342">GTP-binding</keyword>
<evidence type="ECO:0000256" key="4">
    <source>
        <dbReference type="ARBA" id="ARBA00022723"/>
    </source>
</evidence>
<feature type="binding site" evidence="12">
    <location>
        <position position="256"/>
    </location>
    <ligand>
        <name>[4Fe-4S] cluster</name>
        <dbReference type="ChEBI" id="CHEBI:49883"/>
        <label>2</label>
        <note>4Fe-4S-substrate</note>
    </ligand>
</feature>
<dbReference type="InterPro" id="IPR007197">
    <property type="entry name" value="rSAM"/>
</dbReference>
<dbReference type="Gene3D" id="3.20.20.70">
    <property type="entry name" value="Aldolase class I"/>
    <property type="match status" value="1"/>
</dbReference>
<feature type="binding site" evidence="12">
    <location>
        <position position="30"/>
    </location>
    <ligand>
        <name>[4Fe-4S] cluster</name>
        <dbReference type="ChEBI" id="CHEBI:49883"/>
        <label>1</label>
        <note>4Fe-4S-S-AdoMet</note>
    </ligand>
</feature>
<dbReference type="SFLD" id="SFLDG01383">
    <property type="entry name" value="cyclic_pyranopterin_phosphate"/>
    <property type="match status" value="1"/>
</dbReference>
<sequence>MQNENKLIDKYGRRFRYLRLSITDVCNFRCNYCLPEGYQCDSDRDFLAVNEIQTLVRAFAGLGTRKIRVTGGEPSLRKDLTDIIALCANTQGIDEVALTTNGFKLQSKVQSWQQAGLTSLNVSIDSLDPRQFAAITGHDKLREILAGLEQATALGLKVKVNAVLLKPYGEGQLHGFLQWLKTTPLTLRFIELMQTGDNQTFFNDNHVSGQPIKQQLLAQGWQSVVRPNTAGPAEEFWHPDYAGRIGLIMPYSKDFCASCNRLRVSALGKLHLCLFAEQGLDIRPLMQAGDVAALQQRLRDLLGQKDASHWLDKGYTGATRHLAMLGG</sequence>
<dbReference type="HAMAP" id="MF_01225_B">
    <property type="entry name" value="MoaA_B"/>
    <property type="match status" value="1"/>
</dbReference>
<dbReference type="CDD" id="cd21117">
    <property type="entry name" value="Twitch_MoaA"/>
    <property type="match status" value="1"/>
</dbReference>
<feature type="binding site" evidence="12">
    <location>
        <position position="68"/>
    </location>
    <ligand>
        <name>GTP</name>
        <dbReference type="ChEBI" id="CHEBI:37565"/>
    </ligand>
</feature>
<feature type="binding site" evidence="12">
    <location>
        <position position="26"/>
    </location>
    <ligand>
        <name>[4Fe-4S] cluster</name>
        <dbReference type="ChEBI" id="CHEBI:49883"/>
        <label>1</label>
        <note>4Fe-4S-S-AdoMet</note>
    </ligand>
</feature>
<dbReference type="GO" id="GO:1904047">
    <property type="term" value="F:S-adenosyl-L-methionine binding"/>
    <property type="evidence" value="ECO:0007669"/>
    <property type="project" value="UniProtKB-UniRule"/>
</dbReference>
<evidence type="ECO:0000256" key="10">
    <source>
        <dbReference type="ARBA" id="ARBA00023239"/>
    </source>
</evidence>
<keyword evidence="5 12" id="KW-0547">Nucleotide-binding</keyword>
<keyword evidence="4 12" id="KW-0479">Metal-binding</keyword>
<feature type="binding site" evidence="12">
    <location>
        <begin position="261"/>
        <end position="263"/>
    </location>
    <ligand>
        <name>GTP</name>
        <dbReference type="ChEBI" id="CHEBI:37565"/>
    </ligand>
</feature>
<dbReference type="GO" id="GO:0005525">
    <property type="term" value="F:GTP binding"/>
    <property type="evidence" value="ECO:0007669"/>
    <property type="project" value="UniProtKB-UniRule"/>
</dbReference>
<dbReference type="EMBL" id="BMLS01000006">
    <property type="protein sequence ID" value="GGO73308.1"/>
    <property type="molecule type" value="Genomic_DNA"/>
</dbReference>
<proteinExistence type="inferred from homology"/>
<dbReference type="AlphaFoldDB" id="A0A917Z5E7"/>
<evidence type="ECO:0000256" key="5">
    <source>
        <dbReference type="ARBA" id="ARBA00022741"/>
    </source>
</evidence>
<keyword evidence="7 12" id="KW-0411">Iron-sulfur</keyword>
<dbReference type="PANTHER" id="PTHR22960:SF28">
    <property type="entry name" value="GTP 3',8-CYCLASE"/>
    <property type="match status" value="1"/>
</dbReference>
<keyword evidence="10 12" id="KW-0456">Lyase</keyword>
<feature type="binding site" evidence="12">
    <location>
        <position position="159"/>
    </location>
    <ligand>
        <name>GTP</name>
        <dbReference type="ChEBI" id="CHEBI:37565"/>
    </ligand>
</feature>
<feature type="binding site" evidence="12">
    <location>
        <position position="259"/>
    </location>
    <ligand>
        <name>[4Fe-4S] cluster</name>
        <dbReference type="ChEBI" id="CHEBI:49883"/>
        <label>2</label>
        <note>4Fe-4S-substrate</note>
    </ligand>
</feature>
<dbReference type="Pfam" id="PF06463">
    <property type="entry name" value="Mob_synth_C"/>
    <property type="match status" value="1"/>
</dbReference>
<dbReference type="InterPro" id="IPR006638">
    <property type="entry name" value="Elp3/MiaA/NifB-like_rSAM"/>
</dbReference>
<evidence type="ECO:0000256" key="2">
    <source>
        <dbReference type="ARBA" id="ARBA00022485"/>
    </source>
</evidence>
<dbReference type="CDD" id="cd01335">
    <property type="entry name" value="Radical_SAM"/>
    <property type="match status" value="1"/>
</dbReference>
<evidence type="ECO:0000256" key="7">
    <source>
        <dbReference type="ARBA" id="ARBA00023014"/>
    </source>
</evidence>
<dbReference type="GO" id="GO:0061799">
    <property type="term" value="F:cyclic pyranopterin monophosphate synthase activity"/>
    <property type="evidence" value="ECO:0007669"/>
    <property type="project" value="TreeGrafter"/>
</dbReference>
<keyword evidence="9 12" id="KW-0501">Molybdenum cofactor biosynthesis</keyword>
<evidence type="ECO:0000256" key="12">
    <source>
        <dbReference type="HAMAP-Rule" id="MF_01225"/>
    </source>
</evidence>
<feature type="binding site" evidence="12">
    <location>
        <position position="193"/>
    </location>
    <ligand>
        <name>S-adenosyl-L-methionine</name>
        <dbReference type="ChEBI" id="CHEBI:59789"/>
    </ligand>
</feature>
<feature type="binding site" evidence="12">
    <location>
        <position position="19"/>
    </location>
    <ligand>
        <name>GTP</name>
        <dbReference type="ChEBI" id="CHEBI:37565"/>
    </ligand>
</feature>
<dbReference type="Pfam" id="PF04055">
    <property type="entry name" value="Radical_SAM"/>
    <property type="match status" value="1"/>
</dbReference>
<dbReference type="InterPro" id="IPR040064">
    <property type="entry name" value="MoaA-like"/>
</dbReference>
<dbReference type="PROSITE" id="PS01305">
    <property type="entry name" value="MOAA_NIFB_PQQE"/>
    <property type="match status" value="1"/>
</dbReference>
<protein>
    <recommendedName>
        <fullName evidence="1 12">GTP 3',8-cyclase</fullName>
        <ecNumber evidence="1 12">4.1.99.22</ecNumber>
    </recommendedName>
    <alternativeName>
        <fullName evidence="12">Molybdenum cofactor biosynthesis protein A</fullName>
    </alternativeName>
</protein>
<keyword evidence="2 12" id="KW-0004">4Fe-4S</keyword>
<evidence type="ECO:0000256" key="11">
    <source>
        <dbReference type="ARBA" id="ARBA00048697"/>
    </source>
</evidence>
<feature type="binding site" evidence="12">
    <location>
        <position position="72"/>
    </location>
    <ligand>
        <name>S-adenosyl-L-methionine</name>
        <dbReference type="ChEBI" id="CHEBI:59789"/>
    </ligand>
</feature>
<comment type="function">
    <text evidence="12">Catalyzes the cyclization of GTP to (8S)-3',8-cyclo-7,8-dihydroguanosine 5'-triphosphate.</text>
</comment>
<dbReference type="SFLD" id="SFLDS00029">
    <property type="entry name" value="Radical_SAM"/>
    <property type="match status" value="1"/>
</dbReference>
<evidence type="ECO:0000313" key="14">
    <source>
        <dbReference type="EMBL" id="GGO73308.1"/>
    </source>
</evidence>
<feature type="binding site" evidence="12">
    <location>
        <position position="123"/>
    </location>
    <ligand>
        <name>S-adenosyl-L-methionine</name>
        <dbReference type="ChEBI" id="CHEBI:59789"/>
    </ligand>
</feature>
<feature type="binding site" evidence="12">
    <location>
        <position position="273"/>
    </location>
    <ligand>
        <name>[4Fe-4S] cluster</name>
        <dbReference type="ChEBI" id="CHEBI:49883"/>
        <label>2</label>
        <note>4Fe-4S-substrate</note>
    </ligand>
</feature>
<keyword evidence="6 12" id="KW-0408">Iron</keyword>
<feature type="binding site" evidence="12">
    <location>
        <position position="99"/>
    </location>
    <ligand>
        <name>GTP</name>
        <dbReference type="ChEBI" id="CHEBI:37565"/>
    </ligand>
</feature>
<dbReference type="SFLD" id="SFLDG01067">
    <property type="entry name" value="SPASM/twitch_domain_containing"/>
    <property type="match status" value="1"/>
</dbReference>
<dbReference type="GO" id="GO:0046872">
    <property type="term" value="F:metal ion binding"/>
    <property type="evidence" value="ECO:0007669"/>
    <property type="project" value="UniProtKB-KW"/>
</dbReference>
<comment type="subunit">
    <text evidence="12">Monomer and homodimer.</text>
</comment>
<evidence type="ECO:0000256" key="9">
    <source>
        <dbReference type="ARBA" id="ARBA00023150"/>
    </source>
</evidence>
<dbReference type="PANTHER" id="PTHR22960">
    <property type="entry name" value="MOLYBDOPTERIN COFACTOR SYNTHESIS PROTEIN A"/>
    <property type="match status" value="1"/>
</dbReference>
<evidence type="ECO:0000259" key="13">
    <source>
        <dbReference type="PROSITE" id="PS51918"/>
    </source>
</evidence>
<dbReference type="PROSITE" id="PS51918">
    <property type="entry name" value="RADICAL_SAM"/>
    <property type="match status" value="1"/>
</dbReference>
<comment type="pathway">
    <text evidence="12">Cofactor biosynthesis; molybdopterin biosynthesis.</text>
</comment>
<dbReference type="GO" id="GO:0006777">
    <property type="term" value="P:Mo-molybdopterin cofactor biosynthetic process"/>
    <property type="evidence" value="ECO:0007669"/>
    <property type="project" value="UniProtKB-UniRule"/>
</dbReference>
<dbReference type="InterPro" id="IPR013785">
    <property type="entry name" value="Aldolase_TIM"/>
</dbReference>
<gene>
    <name evidence="12 14" type="primary">moaA</name>
    <name evidence="14" type="ORF">GCM10010982_33540</name>
</gene>
<keyword evidence="3 12" id="KW-0949">S-adenosyl-L-methionine</keyword>
<keyword evidence="15" id="KW-1185">Reference proteome</keyword>
<organism evidence="14 15">
    <name type="scientific">Bowmanella pacifica</name>
    <dbReference type="NCBI Taxonomy" id="502051"/>
    <lineage>
        <taxon>Bacteria</taxon>
        <taxon>Pseudomonadati</taxon>
        <taxon>Pseudomonadota</taxon>
        <taxon>Gammaproteobacteria</taxon>
        <taxon>Alteromonadales</taxon>
        <taxon>Alteromonadaceae</taxon>
        <taxon>Bowmanella</taxon>
    </lineage>
</organism>
<name>A0A917Z5E7_9ALTE</name>
<evidence type="ECO:0000313" key="15">
    <source>
        <dbReference type="Proteomes" id="UP000606935"/>
    </source>
</evidence>
<dbReference type="GO" id="GO:0061798">
    <property type="term" value="F:GTP 3',8'-cyclase activity"/>
    <property type="evidence" value="ECO:0007669"/>
    <property type="project" value="UniProtKB-UniRule"/>
</dbReference>
<comment type="caution">
    <text evidence="14">The sequence shown here is derived from an EMBL/GenBank/DDBJ whole genome shotgun (WGS) entry which is preliminary data.</text>
</comment>
<comment type="catalytic activity">
    <reaction evidence="11 12">
        <text>GTP + AH2 + S-adenosyl-L-methionine = (8S)-3',8-cyclo-7,8-dihydroguanosine 5'-triphosphate + 5'-deoxyadenosine + L-methionine + A + H(+)</text>
        <dbReference type="Rhea" id="RHEA:49576"/>
        <dbReference type="ChEBI" id="CHEBI:13193"/>
        <dbReference type="ChEBI" id="CHEBI:15378"/>
        <dbReference type="ChEBI" id="CHEBI:17319"/>
        <dbReference type="ChEBI" id="CHEBI:17499"/>
        <dbReference type="ChEBI" id="CHEBI:37565"/>
        <dbReference type="ChEBI" id="CHEBI:57844"/>
        <dbReference type="ChEBI" id="CHEBI:59789"/>
        <dbReference type="ChEBI" id="CHEBI:131766"/>
        <dbReference type="EC" id="4.1.99.22"/>
    </reaction>
</comment>
<feature type="domain" description="Radical SAM core" evidence="13">
    <location>
        <begin position="10"/>
        <end position="234"/>
    </location>
</feature>
<evidence type="ECO:0000256" key="1">
    <source>
        <dbReference type="ARBA" id="ARBA00012167"/>
    </source>
</evidence>
<dbReference type="RefSeq" id="WP_188697855.1">
    <property type="nucleotide sequence ID" value="NZ_BMLS01000006.1"/>
</dbReference>
<dbReference type="InterPro" id="IPR013483">
    <property type="entry name" value="MoaA"/>
</dbReference>
<dbReference type="InterPro" id="IPR050105">
    <property type="entry name" value="MoCo_biosynth_MoaA/MoaC"/>
</dbReference>
<comment type="cofactor">
    <cofactor evidence="12">
        <name>[4Fe-4S] cluster</name>
        <dbReference type="ChEBI" id="CHEBI:49883"/>
    </cofactor>
    <text evidence="12">Binds 2 [4Fe-4S] clusters. Binds 1 [4Fe-4S] cluster coordinated with 3 cysteines and an exchangeable S-adenosyl-L-methionine and 1 [4Fe-4S] cluster coordinated with 3 cysteines and the GTP-derived substrate.</text>
</comment>
<evidence type="ECO:0000256" key="6">
    <source>
        <dbReference type="ARBA" id="ARBA00023004"/>
    </source>
</evidence>
<dbReference type="InterPro" id="IPR000385">
    <property type="entry name" value="MoaA_NifB_PqqE_Fe-S-bd_CS"/>
</dbReference>
<evidence type="ECO:0000256" key="3">
    <source>
        <dbReference type="ARBA" id="ARBA00022691"/>
    </source>
</evidence>
<dbReference type="InterPro" id="IPR010505">
    <property type="entry name" value="MoaA_twitch"/>
</dbReference>
<dbReference type="SUPFAM" id="SSF102114">
    <property type="entry name" value="Radical SAM enzymes"/>
    <property type="match status" value="1"/>
</dbReference>
<dbReference type="GO" id="GO:0051539">
    <property type="term" value="F:4 iron, 4 sulfur cluster binding"/>
    <property type="evidence" value="ECO:0007669"/>
    <property type="project" value="UniProtKB-UniRule"/>
</dbReference>
<comment type="similarity">
    <text evidence="12">Belongs to the radical SAM superfamily. MoaA family.</text>
</comment>
<dbReference type="EC" id="4.1.99.22" evidence="1 12"/>
<dbReference type="NCBIfam" id="TIGR02666">
    <property type="entry name" value="moaA"/>
    <property type="match status" value="1"/>
</dbReference>
<reference evidence="14" key="1">
    <citation type="journal article" date="2014" name="Int. J. Syst. Evol. Microbiol.">
        <title>Complete genome sequence of Corynebacterium casei LMG S-19264T (=DSM 44701T), isolated from a smear-ripened cheese.</title>
        <authorList>
            <consortium name="US DOE Joint Genome Institute (JGI-PGF)"/>
            <person name="Walter F."/>
            <person name="Albersmeier A."/>
            <person name="Kalinowski J."/>
            <person name="Ruckert C."/>
        </authorList>
    </citation>
    <scope>NUCLEOTIDE SEQUENCE</scope>
    <source>
        <strain evidence="14">CGMCC 1.7086</strain>
    </source>
</reference>
<dbReference type="InterPro" id="IPR058240">
    <property type="entry name" value="rSAM_sf"/>
</dbReference>
<accession>A0A917Z5E7</accession>
<reference evidence="14" key="2">
    <citation type="submission" date="2020-09" db="EMBL/GenBank/DDBJ databases">
        <authorList>
            <person name="Sun Q."/>
            <person name="Zhou Y."/>
        </authorList>
    </citation>
    <scope>NUCLEOTIDE SEQUENCE</scope>
    <source>
        <strain evidence="14">CGMCC 1.7086</strain>
    </source>
</reference>
<dbReference type="SFLD" id="SFLDG01386">
    <property type="entry name" value="main_SPASM_domain-containing"/>
    <property type="match status" value="1"/>
</dbReference>